<organism evidence="2 3">
    <name type="scientific">Roseibium aggregatum</name>
    <dbReference type="NCBI Taxonomy" id="187304"/>
    <lineage>
        <taxon>Bacteria</taxon>
        <taxon>Pseudomonadati</taxon>
        <taxon>Pseudomonadota</taxon>
        <taxon>Alphaproteobacteria</taxon>
        <taxon>Hyphomicrobiales</taxon>
        <taxon>Stappiaceae</taxon>
        <taxon>Roseibium</taxon>
    </lineage>
</organism>
<reference evidence="2" key="1">
    <citation type="submission" date="2020-05" db="EMBL/GenBank/DDBJ databases">
        <title>Identification of trans-AT polyketide cluster in two marine bacteria, producers of a novel glutaramide-containing polyketide sesbanimide D and analogs.</title>
        <authorList>
            <person name="Kacar D."/>
            <person name="Rodriguez P."/>
            <person name="Canedo L."/>
            <person name="Gonzalez E."/>
            <person name="Galan B."/>
            <person name="De La Calle F."/>
            <person name="Garcia J.L."/>
        </authorList>
    </citation>
    <scope>NUCLEOTIDE SEQUENCE</scope>
    <source>
        <strain evidence="2">PHM038</strain>
    </source>
</reference>
<name>A0A926S6U6_9HYPH</name>
<feature type="transmembrane region" description="Helical" evidence="1">
    <location>
        <begin position="131"/>
        <end position="150"/>
    </location>
</feature>
<dbReference type="Proteomes" id="UP000598467">
    <property type="component" value="Unassembled WGS sequence"/>
</dbReference>
<keyword evidence="1" id="KW-0812">Transmembrane</keyword>
<evidence type="ECO:0000256" key="1">
    <source>
        <dbReference type="SAM" id="Phobius"/>
    </source>
</evidence>
<evidence type="ECO:0000313" key="3">
    <source>
        <dbReference type="Proteomes" id="UP000598467"/>
    </source>
</evidence>
<gene>
    <name evidence="2" type="ORF">HK439_11355</name>
</gene>
<feature type="transmembrane region" description="Helical" evidence="1">
    <location>
        <begin position="162"/>
        <end position="182"/>
    </location>
</feature>
<dbReference type="AlphaFoldDB" id="A0A926S6U6"/>
<proteinExistence type="predicted"/>
<protein>
    <submittedName>
        <fullName evidence="2">Uncharacterized protein</fullName>
    </submittedName>
</protein>
<dbReference type="RefSeq" id="WP_190291616.1">
    <property type="nucleotide sequence ID" value="NZ_JABFCZ010000011.1"/>
</dbReference>
<keyword evidence="1" id="KW-1133">Transmembrane helix</keyword>
<evidence type="ECO:0000313" key="2">
    <source>
        <dbReference type="EMBL" id="MBD1546862.1"/>
    </source>
</evidence>
<sequence>MGRLFFEGMNFGRRLGSVLALMLPLLLLGGPAAVAQAVYQVKPAGSLEVEKSPDEITEQKAKYGTVKVIQKADGENNVLMYFAPKEGGQFTDTVTYKLSSKPNESVSATVEVRDEFGAFGSEDIYNESFKAVFILFILAVLVESGLQLIFRWRPYLRIFDTASANALIAFAFSLILVRLFHLDVVTNLFNIYTQPVDQVKNTIPGYILTALIIAGGSAGVNRLLRTFGFRPIEPPAEIVGPKQEDQAWISVTLTRDKAVGPVNVLFGEPGKLAVIGTIPGGGSMNWFLSLFLRNKARFPQSGGYAVPVGGPYEVKVEAVDAGKKPISEAWPPNSIGKRAVIDLQFTL</sequence>
<dbReference type="EMBL" id="JABFCZ010000011">
    <property type="protein sequence ID" value="MBD1546862.1"/>
    <property type="molecule type" value="Genomic_DNA"/>
</dbReference>
<accession>A0A926S6U6</accession>
<comment type="caution">
    <text evidence="2">The sequence shown here is derived from an EMBL/GenBank/DDBJ whole genome shotgun (WGS) entry which is preliminary data.</text>
</comment>
<keyword evidence="1" id="KW-0472">Membrane</keyword>
<feature type="transmembrane region" description="Helical" evidence="1">
    <location>
        <begin position="202"/>
        <end position="224"/>
    </location>
</feature>